<evidence type="ECO:0000313" key="1">
    <source>
        <dbReference type="EMBL" id="VFU64215.1"/>
    </source>
</evidence>
<evidence type="ECO:0008006" key="2">
    <source>
        <dbReference type="Google" id="ProtNLM"/>
    </source>
</evidence>
<sequence>MNPKISDFGMARIFAMDRAQDSTKIVSGRIIGGRGIGDEGEDVLTYEKETLRSIHMDYSVTLDGPSKPAFSMHREDSSPSMEVEAVVSYWT</sequence>
<organism evidence="1">
    <name type="scientific">Salix viminalis</name>
    <name type="common">Common osier</name>
    <name type="synonym">Basket willow</name>
    <dbReference type="NCBI Taxonomy" id="40686"/>
    <lineage>
        <taxon>Eukaryota</taxon>
        <taxon>Viridiplantae</taxon>
        <taxon>Streptophyta</taxon>
        <taxon>Embryophyta</taxon>
        <taxon>Tracheophyta</taxon>
        <taxon>Spermatophyta</taxon>
        <taxon>Magnoliopsida</taxon>
        <taxon>eudicotyledons</taxon>
        <taxon>Gunneridae</taxon>
        <taxon>Pentapetalae</taxon>
        <taxon>rosids</taxon>
        <taxon>fabids</taxon>
        <taxon>Malpighiales</taxon>
        <taxon>Salicaceae</taxon>
        <taxon>Saliceae</taxon>
        <taxon>Salix</taxon>
    </lineage>
</organism>
<dbReference type="EMBL" id="CAADRP010002251">
    <property type="protein sequence ID" value="VFU64215.1"/>
    <property type="molecule type" value="Genomic_DNA"/>
</dbReference>
<reference evidence="1" key="1">
    <citation type="submission" date="2019-03" db="EMBL/GenBank/DDBJ databases">
        <authorList>
            <person name="Mank J."/>
            <person name="Almeida P."/>
        </authorList>
    </citation>
    <scope>NUCLEOTIDE SEQUENCE</scope>
    <source>
        <strain evidence="1">78183</strain>
    </source>
</reference>
<gene>
    <name evidence="1" type="ORF">SVIM_LOCUS492136</name>
</gene>
<protein>
    <recommendedName>
        <fullName evidence="2">Protein kinase domain-containing protein</fullName>
    </recommendedName>
</protein>
<dbReference type="AlphaFoldDB" id="A0A6N2NBB2"/>
<name>A0A6N2NBB2_SALVM</name>
<proteinExistence type="predicted"/>
<accession>A0A6N2NBB2</accession>